<evidence type="ECO:0000256" key="1">
    <source>
        <dbReference type="SAM" id="SignalP"/>
    </source>
</evidence>
<organism evidence="2 3">
    <name type="scientific">Panicum virgatum</name>
    <name type="common">Blackwell switchgrass</name>
    <dbReference type="NCBI Taxonomy" id="38727"/>
    <lineage>
        <taxon>Eukaryota</taxon>
        <taxon>Viridiplantae</taxon>
        <taxon>Streptophyta</taxon>
        <taxon>Embryophyta</taxon>
        <taxon>Tracheophyta</taxon>
        <taxon>Spermatophyta</taxon>
        <taxon>Magnoliopsida</taxon>
        <taxon>Liliopsida</taxon>
        <taxon>Poales</taxon>
        <taxon>Poaceae</taxon>
        <taxon>PACMAD clade</taxon>
        <taxon>Panicoideae</taxon>
        <taxon>Panicodae</taxon>
        <taxon>Paniceae</taxon>
        <taxon>Panicinae</taxon>
        <taxon>Panicum</taxon>
        <taxon>Panicum sect. Hiantes</taxon>
    </lineage>
</organism>
<name>A0A8T0W058_PANVG</name>
<keyword evidence="1" id="KW-0732">Signal</keyword>
<keyword evidence="3" id="KW-1185">Reference proteome</keyword>
<protein>
    <submittedName>
        <fullName evidence="2">Uncharacterized protein</fullName>
    </submittedName>
</protein>
<dbReference type="Proteomes" id="UP000823388">
    <property type="component" value="Chromosome 2N"/>
</dbReference>
<evidence type="ECO:0000313" key="2">
    <source>
        <dbReference type="EMBL" id="KAG2639286.1"/>
    </source>
</evidence>
<proteinExistence type="predicted"/>
<sequence length="57" mass="6473">MAPHEYRTIQLCFQVSPLCLLSLFFFTIDGTSSCNTHTHTHTRMHLMKLASGGYITI</sequence>
<feature type="chain" id="PRO_5035847841" evidence="1">
    <location>
        <begin position="34"/>
        <end position="57"/>
    </location>
</feature>
<reference evidence="2" key="1">
    <citation type="submission" date="2020-05" db="EMBL/GenBank/DDBJ databases">
        <title>WGS assembly of Panicum virgatum.</title>
        <authorList>
            <person name="Lovell J.T."/>
            <person name="Jenkins J."/>
            <person name="Shu S."/>
            <person name="Juenger T.E."/>
            <person name="Schmutz J."/>
        </authorList>
    </citation>
    <scope>NUCLEOTIDE SEQUENCE</scope>
    <source>
        <strain evidence="2">AP13</strain>
    </source>
</reference>
<gene>
    <name evidence="2" type="ORF">PVAP13_2NG612601</name>
</gene>
<evidence type="ECO:0000313" key="3">
    <source>
        <dbReference type="Proteomes" id="UP000823388"/>
    </source>
</evidence>
<feature type="signal peptide" evidence="1">
    <location>
        <begin position="1"/>
        <end position="33"/>
    </location>
</feature>
<comment type="caution">
    <text evidence="2">The sequence shown here is derived from an EMBL/GenBank/DDBJ whole genome shotgun (WGS) entry which is preliminary data.</text>
</comment>
<dbReference type="AlphaFoldDB" id="A0A8T0W058"/>
<dbReference type="EMBL" id="CM029040">
    <property type="protein sequence ID" value="KAG2639286.1"/>
    <property type="molecule type" value="Genomic_DNA"/>
</dbReference>
<accession>A0A8T0W058</accession>